<dbReference type="Gene3D" id="3.30.1950.10">
    <property type="entry name" value="wza like domain"/>
    <property type="match status" value="1"/>
</dbReference>
<evidence type="ECO:0000313" key="5">
    <source>
        <dbReference type="Proteomes" id="UP001065174"/>
    </source>
</evidence>
<reference evidence="4" key="1">
    <citation type="submission" date="2022-09" db="EMBL/GenBank/DDBJ databases">
        <title>Comparative genomics and taxonomic characterization of three novel marine species of genus Reichenbachiella exhibiting antioxidant and polysaccharide degradation activities.</title>
        <authorList>
            <person name="Muhammad N."/>
            <person name="Lee Y.-J."/>
            <person name="Ko J."/>
            <person name="Kim S.-G."/>
        </authorList>
    </citation>
    <scope>NUCLEOTIDE SEQUENCE</scope>
    <source>
        <strain evidence="4">BKB1-1</strain>
    </source>
</reference>
<dbReference type="InterPro" id="IPR003715">
    <property type="entry name" value="Poly_export_N"/>
</dbReference>
<sequence>MRRISIIILFFALSIGYEVSTQAQNISDLQNLQNLDIDELTPEQMAVLVKRLESSGMSEEQLVQMAKMRGMSESDITKLRGKILQAQATESTSPAMSGTRLRVNPIDEAVVDELMLPFEQMLEKEIEDSLKIHEDGLEVFGLKFFRESELTFEPNLNVPTPANYTLAPGDELYIDIWGASEQNYQLTISPEGSIRVPGIGPILVSGLKMDEAKSKVIARLKKIYSTIGRSSFADVSLGQIRTISVHVIGQVHKPGTFTMSSFGTVFNALYSAGGPTINGSLRQIEIYRDRELLSSFDAYAFFIKGLGENITLKDQDVIIVKPYINRVRLQGEVKRAAAYELIDGESFEDLLYYAGGLSKNAYDGTMNVIRTEGNYKTVKSIAKESRGTFTMKNGDEIFVPKISDEFKRRVTIEGSVLNPGEYELTDGLTLLQLLNLADGLRGDTFMERGVIIRRNENFSLSNLSFDPKKVLSGEESIVLQNNDIVKFQSIYSLRESYTLTIEGEVINPGIFEHVDNMTVEDVIYLSGGFKESAARSFVEVARRIHPDSTRDTNLSAEIFNFPISKNLNLSQEASSFKLEPFDLIVIRKSPFFQDQEIVEVEGEAKFPGKYSMKRKDERISSLLSRAGGLTNYSYPKGATLIRRTEYYKAPKKMDAKDAEGKVIADVHTDDDASEIRRKDLTYRFRKEGFSFSDSLEIFRQQESIGIDLEKILENPGSKYDLILKKGDILSIPRVFQTVRVRGEVLYPSNIQHNKGSKLKHYVSSAGGFDQRAKKSKSYVIYANGSAAQTHSFLWIRDYPRIEPGAEIVVPQKPERQPMSPQAWVGIASGIATIALVISQITSN</sequence>
<dbReference type="EMBL" id="CP106679">
    <property type="protein sequence ID" value="UXP33558.1"/>
    <property type="molecule type" value="Genomic_DNA"/>
</dbReference>
<dbReference type="PANTHER" id="PTHR33619">
    <property type="entry name" value="POLYSACCHARIDE EXPORT PROTEIN GFCE-RELATED"/>
    <property type="match status" value="1"/>
</dbReference>
<proteinExistence type="predicted"/>
<protein>
    <submittedName>
        <fullName evidence="4">SLBB domain-containing protein</fullName>
    </submittedName>
</protein>
<feature type="domain" description="Polysaccharide export protein N-terminal" evidence="2">
    <location>
        <begin position="159"/>
        <end position="224"/>
    </location>
</feature>
<dbReference type="Gene3D" id="3.10.560.10">
    <property type="entry name" value="Outer membrane lipoprotein wza domain like"/>
    <property type="match status" value="6"/>
</dbReference>
<dbReference type="Proteomes" id="UP001065174">
    <property type="component" value="Chromosome"/>
</dbReference>
<dbReference type="InterPro" id="IPR049712">
    <property type="entry name" value="Poly_export"/>
</dbReference>
<organism evidence="4 5">
    <name type="scientific">Reichenbachiella agarivorans</name>
    <dbReference type="NCBI Taxonomy" id="2979464"/>
    <lineage>
        <taxon>Bacteria</taxon>
        <taxon>Pseudomonadati</taxon>
        <taxon>Bacteroidota</taxon>
        <taxon>Cytophagia</taxon>
        <taxon>Cytophagales</taxon>
        <taxon>Reichenbachiellaceae</taxon>
        <taxon>Reichenbachiella</taxon>
    </lineage>
</organism>
<evidence type="ECO:0000313" key="4">
    <source>
        <dbReference type="EMBL" id="UXP33558.1"/>
    </source>
</evidence>
<dbReference type="InterPro" id="IPR019554">
    <property type="entry name" value="Soluble_ligand-bd"/>
</dbReference>
<gene>
    <name evidence="4" type="ORF">N6H18_06270</name>
</gene>
<evidence type="ECO:0000259" key="2">
    <source>
        <dbReference type="Pfam" id="PF02563"/>
    </source>
</evidence>
<dbReference type="Pfam" id="PF02563">
    <property type="entry name" value="Poly_export"/>
    <property type="match status" value="1"/>
</dbReference>
<dbReference type="Pfam" id="PF10531">
    <property type="entry name" value="SLBB"/>
    <property type="match status" value="4"/>
</dbReference>
<feature type="domain" description="Soluble ligand binding" evidence="3">
    <location>
        <begin position="500"/>
        <end position="543"/>
    </location>
</feature>
<dbReference type="PANTHER" id="PTHR33619:SF3">
    <property type="entry name" value="POLYSACCHARIDE EXPORT PROTEIN GFCE-RELATED"/>
    <property type="match status" value="1"/>
</dbReference>
<feature type="domain" description="Soluble ligand binding" evidence="3">
    <location>
        <begin position="327"/>
        <end position="373"/>
    </location>
</feature>
<name>A0ABY6CSU0_9BACT</name>
<keyword evidence="1" id="KW-0732">Signal</keyword>
<keyword evidence="5" id="KW-1185">Reference proteome</keyword>
<evidence type="ECO:0000256" key="1">
    <source>
        <dbReference type="ARBA" id="ARBA00022729"/>
    </source>
</evidence>
<evidence type="ECO:0000259" key="3">
    <source>
        <dbReference type="Pfam" id="PF10531"/>
    </source>
</evidence>
<dbReference type="RefSeq" id="WP_262310987.1">
    <property type="nucleotide sequence ID" value="NZ_CP106679.1"/>
</dbReference>
<accession>A0ABY6CSU0</accession>
<feature type="domain" description="Soluble ligand binding" evidence="3">
    <location>
        <begin position="409"/>
        <end position="440"/>
    </location>
</feature>
<feature type="domain" description="Soluble ligand binding" evidence="3">
    <location>
        <begin position="245"/>
        <end position="289"/>
    </location>
</feature>